<dbReference type="RefSeq" id="WP_011395736.1">
    <property type="nucleotide sequence ID" value="NC_007645.1"/>
</dbReference>
<dbReference type="AlphaFoldDB" id="Q2SL10"/>
<feature type="domain" description="HTH araC/xylS-type" evidence="5">
    <location>
        <begin position="156"/>
        <end position="254"/>
    </location>
</feature>
<dbReference type="STRING" id="349521.HCH_01825"/>
<dbReference type="OrthoDB" id="282744at2"/>
<dbReference type="SMART" id="SM00342">
    <property type="entry name" value="HTH_ARAC"/>
    <property type="match status" value="1"/>
</dbReference>
<dbReference type="Gene3D" id="1.10.10.60">
    <property type="entry name" value="Homeodomain-like"/>
    <property type="match status" value="2"/>
</dbReference>
<name>Q2SL10_HAHCH</name>
<protein>
    <submittedName>
        <fullName evidence="6">AraC-type DNA-binding domain-containing protein</fullName>
    </submittedName>
</protein>
<dbReference type="GO" id="GO:0043565">
    <property type="term" value="F:sequence-specific DNA binding"/>
    <property type="evidence" value="ECO:0007669"/>
    <property type="project" value="InterPro"/>
</dbReference>
<dbReference type="EMBL" id="CP000155">
    <property type="protein sequence ID" value="ABC28664.1"/>
    <property type="molecule type" value="Genomic_DNA"/>
</dbReference>
<dbReference type="InterPro" id="IPR050204">
    <property type="entry name" value="AraC_XylS_family_regulators"/>
</dbReference>
<evidence type="ECO:0000256" key="3">
    <source>
        <dbReference type="ARBA" id="ARBA00023163"/>
    </source>
</evidence>
<gene>
    <name evidence="6" type="ordered locus">HCH_01825</name>
</gene>
<dbReference type="KEGG" id="hch:HCH_01825"/>
<evidence type="ECO:0000313" key="7">
    <source>
        <dbReference type="Proteomes" id="UP000000238"/>
    </source>
</evidence>
<evidence type="ECO:0000256" key="4">
    <source>
        <dbReference type="SAM" id="MobiDB-lite"/>
    </source>
</evidence>
<dbReference type="PROSITE" id="PS01124">
    <property type="entry name" value="HTH_ARAC_FAMILY_2"/>
    <property type="match status" value="1"/>
</dbReference>
<proteinExistence type="predicted"/>
<evidence type="ECO:0000313" key="6">
    <source>
        <dbReference type="EMBL" id="ABC28664.1"/>
    </source>
</evidence>
<evidence type="ECO:0000259" key="5">
    <source>
        <dbReference type="PROSITE" id="PS01124"/>
    </source>
</evidence>
<keyword evidence="1" id="KW-0805">Transcription regulation</keyword>
<keyword evidence="7" id="KW-1185">Reference proteome</keyword>
<dbReference type="SUPFAM" id="SSF46689">
    <property type="entry name" value="Homeodomain-like"/>
    <property type="match status" value="2"/>
</dbReference>
<dbReference type="GO" id="GO:0003700">
    <property type="term" value="F:DNA-binding transcription factor activity"/>
    <property type="evidence" value="ECO:0007669"/>
    <property type="project" value="InterPro"/>
</dbReference>
<evidence type="ECO:0000256" key="2">
    <source>
        <dbReference type="ARBA" id="ARBA00023125"/>
    </source>
</evidence>
<dbReference type="PANTHER" id="PTHR46796:SF10">
    <property type="entry name" value="TRANSCRIPTIONAL ACTIVATOR FEAR"/>
    <property type="match status" value="1"/>
</dbReference>
<dbReference type="Proteomes" id="UP000000238">
    <property type="component" value="Chromosome"/>
</dbReference>
<keyword evidence="2 6" id="KW-0238">DNA-binding</keyword>
<accession>Q2SL10</accession>
<dbReference type="PANTHER" id="PTHR46796">
    <property type="entry name" value="HTH-TYPE TRANSCRIPTIONAL ACTIVATOR RHAS-RELATED"/>
    <property type="match status" value="1"/>
</dbReference>
<dbReference type="eggNOG" id="COG2207">
    <property type="taxonomic scope" value="Bacteria"/>
</dbReference>
<reference evidence="6 7" key="1">
    <citation type="journal article" date="2005" name="Nucleic Acids Res.">
        <title>Genomic blueprint of Hahella chejuensis, a marine microbe producing an algicidal agent.</title>
        <authorList>
            <person name="Jeong H."/>
            <person name="Yim J.H."/>
            <person name="Lee C."/>
            <person name="Choi S.-H."/>
            <person name="Park Y.K."/>
            <person name="Yoon S.H."/>
            <person name="Hur C.-G."/>
            <person name="Kang H.-Y."/>
            <person name="Kim D."/>
            <person name="Lee H.H."/>
            <person name="Park K.H."/>
            <person name="Park S.-H."/>
            <person name="Park H.-S."/>
            <person name="Lee H.K."/>
            <person name="Oh T.K."/>
            <person name="Kim J.F."/>
        </authorList>
    </citation>
    <scope>NUCLEOTIDE SEQUENCE [LARGE SCALE GENOMIC DNA]</scope>
    <source>
        <strain evidence="6 7">KCTC 2396</strain>
    </source>
</reference>
<organism evidence="6 7">
    <name type="scientific">Hahella chejuensis (strain KCTC 2396)</name>
    <dbReference type="NCBI Taxonomy" id="349521"/>
    <lineage>
        <taxon>Bacteria</taxon>
        <taxon>Pseudomonadati</taxon>
        <taxon>Pseudomonadota</taxon>
        <taxon>Gammaproteobacteria</taxon>
        <taxon>Oceanospirillales</taxon>
        <taxon>Hahellaceae</taxon>
        <taxon>Hahella</taxon>
    </lineage>
</organism>
<sequence length="261" mass="30178">MLQANVISLPQNVNRHKHTHYQLVLGLTGTAEIDMCGLAARLDVSHACIVPTETFHDFYGRPRNHVLVIDLDQDYPAFLDSHHPDYDLLNPMFERPQLVTLDRGLQQLTQVSIQEIQWAQDDRALRHHLACSIIRCLSRRISPSVKRQKSPVLDMHRIDQFIYKHLHERICISDLAGSICVSERHFHELFKQATNQTPHQYVIRARLDYAKRLMLETNLSIAEISQKCGFSSQSALTNCMRKHDGLTPKQVQKRSQQSDRM</sequence>
<dbReference type="InterPro" id="IPR018060">
    <property type="entry name" value="HTH_AraC"/>
</dbReference>
<keyword evidence="3" id="KW-0804">Transcription</keyword>
<evidence type="ECO:0000256" key="1">
    <source>
        <dbReference type="ARBA" id="ARBA00023015"/>
    </source>
</evidence>
<feature type="region of interest" description="Disordered" evidence="4">
    <location>
        <begin position="241"/>
        <end position="261"/>
    </location>
</feature>
<dbReference type="InterPro" id="IPR009057">
    <property type="entry name" value="Homeodomain-like_sf"/>
</dbReference>
<dbReference type="HOGENOM" id="CLU_000445_88_15_6"/>
<dbReference type="Pfam" id="PF12833">
    <property type="entry name" value="HTH_18"/>
    <property type="match status" value="1"/>
</dbReference>